<dbReference type="InterPro" id="IPR011006">
    <property type="entry name" value="CheY-like_superfamily"/>
</dbReference>
<gene>
    <name evidence="11" type="ORF">JI735_20555</name>
</gene>
<dbReference type="InterPro" id="IPR001867">
    <property type="entry name" value="OmpR/PhoB-type_DNA-bd"/>
</dbReference>
<evidence type="ECO:0000259" key="9">
    <source>
        <dbReference type="PROSITE" id="PS50110"/>
    </source>
</evidence>
<feature type="DNA-binding region" description="OmpR/PhoB-type" evidence="8">
    <location>
        <begin position="136"/>
        <end position="234"/>
    </location>
</feature>
<dbReference type="AlphaFoldDB" id="A0A974SBF3"/>
<dbReference type="EMBL" id="CP068595">
    <property type="protein sequence ID" value="QQZ59096.1"/>
    <property type="molecule type" value="Genomic_DNA"/>
</dbReference>
<dbReference type="Gene3D" id="6.10.250.690">
    <property type="match status" value="1"/>
</dbReference>
<sequence>MAQRLLVIEDEPTLSRLLSYNLTQEGYEVTVEDHGTAGYDRAAREPFDLIVLDLMLPGMNGIDILDKLRSQGIRTPVIVLTAKNAEEDVVRGLKSGADDYITKPFGVSELLARVSAVLRRISGLAEEVQPEAAVSASTIILGQLEIYPERYEVSLGGQSINLRPKEFEVLLYLARKPGVVLTRDDLMNAVWGFDYIGGQRTVDVHVSSLRKKLELDPESVHIDSIRGVGYKLVVNKKERQSFKMTAFFS</sequence>
<dbReference type="Gene3D" id="1.10.10.10">
    <property type="entry name" value="Winged helix-like DNA-binding domain superfamily/Winged helix DNA-binding domain"/>
    <property type="match status" value="1"/>
</dbReference>
<dbReference type="Pfam" id="PF00486">
    <property type="entry name" value="Trans_reg_C"/>
    <property type="match status" value="1"/>
</dbReference>
<dbReference type="GO" id="GO:0000156">
    <property type="term" value="F:phosphorelay response regulator activity"/>
    <property type="evidence" value="ECO:0007669"/>
    <property type="project" value="TreeGrafter"/>
</dbReference>
<evidence type="ECO:0000256" key="8">
    <source>
        <dbReference type="PROSITE-ProRule" id="PRU01091"/>
    </source>
</evidence>
<dbReference type="CDD" id="cd17574">
    <property type="entry name" value="REC_OmpR"/>
    <property type="match status" value="1"/>
</dbReference>
<keyword evidence="6" id="KW-0804">Transcription</keyword>
<dbReference type="PROSITE" id="PS51755">
    <property type="entry name" value="OMPR_PHOB"/>
    <property type="match status" value="1"/>
</dbReference>
<dbReference type="GO" id="GO:0005829">
    <property type="term" value="C:cytosol"/>
    <property type="evidence" value="ECO:0007669"/>
    <property type="project" value="TreeGrafter"/>
</dbReference>
<keyword evidence="3" id="KW-0902">Two-component regulatory system</keyword>
<dbReference type="KEGG" id="pson:JI735_20555"/>
<accession>A0A974SBF3</accession>
<dbReference type="Pfam" id="PF00072">
    <property type="entry name" value="Response_reg"/>
    <property type="match status" value="1"/>
</dbReference>
<keyword evidence="12" id="KW-1185">Reference proteome</keyword>
<evidence type="ECO:0000313" key="11">
    <source>
        <dbReference type="EMBL" id="QQZ59096.1"/>
    </source>
</evidence>
<feature type="domain" description="OmpR/PhoB-type" evidence="10">
    <location>
        <begin position="136"/>
        <end position="234"/>
    </location>
</feature>
<feature type="modified residue" description="4-aspartylphosphate" evidence="7">
    <location>
        <position position="53"/>
    </location>
</feature>
<dbReference type="GO" id="GO:0006355">
    <property type="term" value="P:regulation of DNA-templated transcription"/>
    <property type="evidence" value="ECO:0007669"/>
    <property type="project" value="InterPro"/>
</dbReference>
<dbReference type="FunFam" id="1.10.10.10:FF:000018">
    <property type="entry name" value="DNA-binding response regulator ResD"/>
    <property type="match status" value="1"/>
</dbReference>
<dbReference type="InterPro" id="IPR001789">
    <property type="entry name" value="Sig_transdc_resp-reg_receiver"/>
</dbReference>
<dbReference type="Gene3D" id="3.40.50.2300">
    <property type="match status" value="1"/>
</dbReference>
<dbReference type="SUPFAM" id="SSF52172">
    <property type="entry name" value="CheY-like"/>
    <property type="match status" value="1"/>
</dbReference>
<dbReference type="GO" id="GO:0032993">
    <property type="term" value="C:protein-DNA complex"/>
    <property type="evidence" value="ECO:0007669"/>
    <property type="project" value="TreeGrafter"/>
</dbReference>
<reference evidence="11 12" key="1">
    <citation type="submission" date="2021-01" db="EMBL/GenBank/DDBJ databases">
        <title>Whole genome sequence of Paenibacillus sonchi LMG 24727 for comparative genomics.</title>
        <authorList>
            <person name="Lee G."/>
            <person name="Kim M.-J."/>
            <person name="Lim K."/>
            <person name="Shin J.-H."/>
        </authorList>
    </citation>
    <scope>NUCLEOTIDE SEQUENCE [LARGE SCALE GENOMIC DNA]</scope>
    <source>
        <strain evidence="11 12">LMG 24727</strain>
    </source>
</reference>
<dbReference type="CDD" id="cd00383">
    <property type="entry name" value="trans_reg_C"/>
    <property type="match status" value="1"/>
</dbReference>
<keyword evidence="5 8" id="KW-0238">DNA-binding</keyword>
<feature type="domain" description="Response regulatory" evidence="9">
    <location>
        <begin position="4"/>
        <end position="118"/>
    </location>
</feature>
<dbReference type="InterPro" id="IPR016032">
    <property type="entry name" value="Sig_transdc_resp-reg_C-effctor"/>
</dbReference>
<evidence type="ECO:0000259" key="10">
    <source>
        <dbReference type="PROSITE" id="PS51755"/>
    </source>
</evidence>
<evidence type="ECO:0000256" key="1">
    <source>
        <dbReference type="ARBA" id="ARBA00004496"/>
    </source>
</evidence>
<dbReference type="SMART" id="SM00448">
    <property type="entry name" value="REC"/>
    <property type="match status" value="1"/>
</dbReference>
<keyword evidence="4" id="KW-0805">Transcription regulation</keyword>
<dbReference type="RefSeq" id="WP_202676375.1">
    <property type="nucleotide sequence ID" value="NZ_CP068595.1"/>
</dbReference>
<protein>
    <submittedName>
        <fullName evidence="11">Response regulator transcription factor</fullName>
    </submittedName>
</protein>
<organism evidence="11 12">
    <name type="scientific">Paenibacillus sonchi</name>
    <dbReference type="NCBI Taxonomy" id="373687"/>
    <lineage>
        <taxon>Bacteria</taxon>
        <taxon>Bacillati</taxon>
        <taxon>Bacillota</taxon>
        <taxon>Bacilli</taxon>
        <taxon>Bacillales</taxon>
        <taxon>Paenibacillaceae</taxon>
        <taxon>Paenibacillus</taxon>
        <taxon>Paenibacillus sonchi group</taxon>
    </lineage>
</organism>
<dbReference type="InterPro" id="IPR039420">
    <property type="entry name" value="WalR-like"/>
</dbReference>
<dbReference type="PANTHER" id="PTHR48111:SF1">
    <property type="entry name" value="TWO-COMPONENT RESPONSE REGULATOR ORR33"/>
    <property type="match status" value="1"/>
</dbReference>
<dbReference type="InterPro" id="IPR036388">
    <property type="entry name" value="WH-like_DNA-bd_sf"/>
</dbReference>
<proteinExistence type="predicted"/>
<keyword evidence="2 7" id="KW-0597">Phosphoprotein</keyword>
<evidence type="ECO:0000256" key="5">
    <source>
        <dbReference type="ARBA" id="ARBA00023125"/>
    </source>
</evidence>
<evidence type="ECO:0000313" key="12">
    <source>
        <dbReference type="Proteomes" id="UP000595841"/>
    </source>
</evidence>
<evidence type="ECO:0000256" key="7">
    <source>
        <dbReference type="PROSITE-ProRule" id="PRU00169"/>
    </source>
</evidence>
<dbReference type="GO" id="GO:0000976">
    <property type="term" value="F:transcription cis-regulatory region binding"/>
    <property type="evidence" value="ECO:0007669"/>
    <property type="project" value="TreeGrafter"/>
</dbReference>
<evidence type="ECO:0000256" key="6">
    <source>
        <dbReference type="ARBA" id="ARBA00023163"/>
    </source>
</evidence>
<dbReference type="SMART" id="SM00862">
    <property type="entry name" value="Trans_reg_C"/>
    <property type="match status" value="1"/>
</dbReference>
<dbReference type="PROSITE" id="PS50110">
    <property type="entry name" value="RESPONSE_REGULATORY"/>
    <property type="match status" value="1"/>
</dbReference>
<dbReference type="FunFam" id="3.40.50.2300:FF:000002">
    <property type="entry name" value="DNA-binding response regulator PhoP"/>
    <property type="match status" value="1"/>
</dbReference>
<evidence type="ECO:0000256" key="3">
    <source>
        <dbReference type="ARBA" id="ARBA00023012"/>
    </source>
</evidence>
<dbReference type="SUPFAM" id="SSF46894">
    <property type="entry name" value="C-terminal effector domain of the bipartite response regulators"/>
    <property type="match status" value="1"/>
</dbReference>
<dbReference type="PANTHER" id="PTHR48111">
    <property type="entry name" value="REGULATOR OF RPOS"/>
    <property type="match status" value="1"/>
</dbReference>
<evidence type="ECO:0000256" key="2">
    <source>
        <dbReference type="ARBA" id="ARBA00022553"/>
    </source>
</evidence>
<name>A0A974SBF3_9BACL</name>
<comment type="subcellular location">
    <subcellularLocation>
        <location evidence="1">Cytoplasm</location>
    </subcellularLocation>
</comment>
<evidence type="ECO:0000256" key="4">
    <source>
        <dbReference type="ARBA" id="ARBA00023015"/>
    </source>
</evidence>
<dbReference type="Proteomes" id="UP000595841">
    <property type="component" value="Chromosome"/>
</dbReference>